<sequence>MYKATRELIKARQPFTNYVVEVVKVKQVGGLKPNNCLNNAHSLLSRKNGIKIVSGWFIEPYDPLNYIHKGVEIIQHWWNVDASGQHFDTTLSNHIGEYVVDMEIAEYAREHYDDIESTVASSLLFTNNEFMKVNLDDDEIFLSDIPSLDTENLYLPCNEAANSNKHSITLLDYCLTRYQNQNIIKEAA</sequence>
<dbReference type="KEGG" id="ptrp:DCO17_10255"/>
<dbReference type="Proteomes" id="UP000503312">
    <property type="component" value="Chromosome"/>
</dbReference>
<evidence type="ECO:0000313" key="1">
    <source>
        <dbReference type="EMBL" id="QKM65586.1"/>
    </source>
</evidence>
<keyword evidence="2" id="KW-1185">Reference proteome</keyword>
<gene>
    <name evidence="1" type="ORF">DCO17_10255</name>
</gene>
<proteinExistence type="predicted"/>
<reference evidence="1 2" key="1">
    <citation type="submission" date="2018-04" db="EMBL/GenBank/DDBJ databases">
        <title>Polynucleobacter sp. UH21B genome.</title>
        <authorList>
            <person name="Hahn M.W."/>
        </authorList>
    </citation>
    <scope>NUCLEOTIDE SEQUENCE [LARGE SCALE GENOMIC DNA]</scope>
    <source>
        <strain evidence="1 2">MWH-UH21B</strain>
    </source>
</reference>
<accession>A0A6M9Q5I6</accession>
<organism evidence="1 2">
    <name type="scientific">Polynucleobacter tropicus</name>
    <dbReference type="NCBI Taxonomy" id="1743174"/>
    <lineage>
        <taxon>Bacteria</taxon>
        <taxon>Pseudomonadati</taxon>
        <taxon>Pseudomonadota</taxon>
        <taxon>Betaproteobacteria</taxon>
        <taxon>Burkholderiales</taxon>
        <taxon>Burkholderiaceae</taxon>
        <taxon>Polynucleobacter</taxon>
    </lineage>
</organism>
<protein>
    <submittedName>
        <fullName evidence="1">Uncharacterized protein</fullName>
    </submittedName>
</protein>
<dbReference type="AlphaFoldDB" id="A0A6M9Q5I6"/>
<dbReference type="EMBL" id="CP028942">
    <property type="protein sequence ID" value="QKM65586.1"/>
    <property type="molecule type" value="Genomic_DNA"/>
</dbReference>
<name>A0A6M9Q5I6_9BURK</name>
<dbReference type="RefSeq" id="WP_173956619.1">
    <property type="nucleotide sequence ID" value="NZ_CP028942.1"/>
</dbReference>
<evidence type="ECO:0000313" key="2">
    <source>
        <dbReference type="Proteomes" id="UP000503312"/>
    </source>
</evidence>